<evidence type="ECO:0000256" key="2">
    <source>
        <dbReference type="ARBA" id="ARBA00008300"/>
    </source>
</evidence>
<evidence type="ECO:0000256" key="7">
    <source>
        <dbReference type="ARBA" id="ARBA00039150"/>
    </source>
</evidence>
<keyword evidence="9" id="KW-0812">Transmembrane</keyword>
<reference evidence="10 11" key="1">
    <citation type="submission" date="2019-07" db="EMBL/GenBank/DDBJ databases">
        <title>Draft genome assembly of a fouling barnacle, Amphibalanus amphitrite (Darwin, 1854): The first reference genome for Thecostraca.</title>
        <authorList>
            <person name="Kim W."/>
        </authorList>
    </citation>
    <scope>NUCLEOTIDE SEQUENCE [LARGE SCALE GENOMIC DNA]</scope>
    <source>
        <strain evidence="10">SNU_AA5</strain>
        <tissue evidence="10">Soma without cirri and trophi</tissue>
    </source>
</reference>
<comment type="subcellular location">
    <subcellularLocation>
        <location evidence="1">Lipid droplet</location>
    </subcellularLocation>
</comment>
<evidence type="ECO:0000313" key="10">
    <source>
        <dbReference type="EMBL" id="KAF0308075.1"/>
    </source>
</evidence>
<accession>A0A6A4WMJ6</accession>
<dbReference type="GO" id="GO:0019915">
    <property type="term" value="P:lipid storage"/>
    <property type="evidence" value="ECO:0007669"/>
    <property type="project" value="InterPro"/>
</dbReference>
<dbReference type="GO" id="GO:0004771">
    <property type="term" value="F:sterol ester esterase activity"/>
    <property type="evidence" value="ECO:0007669"/>
    <property type="project" value="UniProtKB-EC"/>
</dbReference>
<feature type="transmembrane region" description="Helical" evidence="9">
    <location>
        <begin position="173"/>
        <end position="194"/>
    </location>
</feature>
<dbReference type="AlphaFoldDB" id="A0A6A4WMJ6"/>
<organism evidence="10 11">
    <name type="scientific">Amphibalanus amphitrite</name>
    <name type="common">Striped barnacle</name>
    <name type="synonym">Balanus amphitrite</name>
    <dbReference type="NCBI Taxonomy" id="1232801"/>
    <lineage>
        <taxon>Eukaryota</taxon>
        <taxon>Metazoa</taxon>
        <taxon>Ecdysozoa</taxon>
        <taxon>Arthropoda</taxon>
        <taxon>Crustacea</taxon>
        <taxon>Multicrustacea</taxon>
        <taxon>Cirripedia</taxon>
        <taxon>Thoracica</taxon>
        <taxon>Thoracicalcarea</taxon>
        <taxon>Balanomorpha</taxon>
        <taxon>Balanoidea</taxon>
        <taxon>Balanidae</taxon>
        <taxon>Amphibalaninae</taxon>
        <taxon>Amphibalanus</taxon>
    </lineage>
</organism>
<keyword evidence="9" id="KW-0472">Membrane</keyword>
<dbReference type="OrthoDB" id="448051at2759"/>
<evidence type="ECO:0000256" key="4">
    <source>
        <dbReference type="ARBA" id="ARBA00022677"/>
    </source>
</evidence>
<keyword evidence="5 10" id="KW-0378">Hydrolase</keyword>
<keyword evidence="4" id="KW-0551">Lipid droplet</keyword>
<evidence type="ECO:0000256" key="3">
    <source>
        <dbReference type="ARBA" id="ARBA00019242"/>
    </source>
</evidence>
<evidence type="ECO:0000256" key="5">
    <source>
        <dbReference type="ARBA" id="ARBA00022801"/>
    </source>
</evidence>
<comment type="caution">
    <text evidence="10">The sequence shown here is derived from an EMBL/GenBank/DDBJ whole genome shotgun (WGS) entry which is preliminary data.</text>
</comment>
<dbReference type="Pfam" id="PF10230">
    <property type="entry name" value="LIDHydrolase"/>
    <property type="match status" value="1"/>
</dbReference>
<evidence type="ECO:0000256" key="9">
    <source>
        <dbReference type="SAM" id="Phobius"/>
    </source>
</evidence>
<dbReference type="InterPro" id="IPR019363">
    <property type="entry name" value="LDAH"/>
</dbReference>
<comment type="catalytic activity">
    <reaction evidence="8">
        <text>a cholesterol ester + H2O = cholesterol + a fatty acid + H(+)</text>
        <dbReference type="Rhea" id="RHEA:36403"/>
        <dbReference type="ChEBI" id="CHEBI:15377"/>
        <dbReference type="ChEBI" id="CHEBI:15378"/>
        <dbReference type="ChEBI" id="CHEBI:16113"/>
        <dbReference type="ChEBI" id="CHEBI:17002"/>
        <dbReference type="ChEBI" id="CHEBI:28868"/>
        <dbReference type="EC" id="3.1.1.13"/>
    </reaction>
    <physiologicalReaction direction="left-to-right" evidence="8">
        <dbReference type="Rhea" id="RHEA:36404"/>
    </physiologicalReaction>
</comment>
<keyword evidence="9" id="KW-1133">Transmembrane helix</keyword>
<keyword evidence="11" id="KW-1185">Reference proteome</keyword>
<proteinExistence type="inferred from homology"/>
<dbReference type="Proteomes" id="UP000440578">
    <property type="component" value="Unassembled WGS sequence"/>
</dbReference>
<dbReference type="PANTHER" id="PTHR13390">
    <property type="entry name" value="LIPASE"/>
    <property type="match status" value="1"/>
</dbReference>
<evidence type="ECO:0000256" key="6">
    <source>
        <dbReference type="ARBA" id="ARBA00031924"/>
    </source>
</evidence>
<gene>
    <name evidence="10" type="ORF">FJT64_020664</name>
</gene>
<dbReference type="InterPro" id="IPR029058">
    <property type="entry name" value="AB_hydrolase_fold"/>
</dbReference>
<dbReference type="SUPFAM" id="SSF53474">
    <property type="entry name" value="alpha/beta-Hydrolases"/>
    <property type="match status" value="1"/>
</dbReference>
<name>A0A6A4WMJ6_AMPAM</name>
<evidence type="ECO:0000256" key="1">
    <source>
        <dbReference type="ARBA" id="ARBA00004502"/>
    </source>
</evidence>
<protein>
    <recommendedName>
        <fullName evidence="3">Lipid droplet-associated hydrolase</fullName>
        <ecNumber evidence="7">3.1.1.13</ecNumber>
    </recommendedName>
    <alternativeName>
        <fullName evidence="6">Lipid droplet-associated serine hydrolase</fullName>
    </alternativeName>
</protein>
<evidence type="ECO:0000256" key="8">
    <source>
        <dbReference type="ARBA" id="ARBA00049527"/>
    </source>
</evidence>
<dbReference type="Gene3D" id="3.40.50.1820">
    <property type="entry name" value="alpha/beta hydrolase"/>
    <property type="match status" value="1"/>
</dbReference>
<dbReference type="EC" id="3.1.1.13" evidence="7"/>
<sequence length="330" mass="36630">MSIVLKKLITSALKMTRKSAFVNVSGVPNLVITYGGWIDDCSAAEVVLVIPGNPGLIEYYDQFMSTLFEELGGKIPVWGISHGGHSLPENDSCLPDLNDHPSLYDLEGQTERKVEFIRSHLPAETRLHLVGHSIGSQISLQTERRLPPRRVASSYHLFPTVQRMRVSPAGRRVWLLSRYLGSLVMAVAALLAWLPRQVRAAAVRLWLPGDTPAHALEASVELLRPASVARAMAMAHDELIKVDQLDEELLRGAAPRARFYFSRSDPWVPLENVEVMKQAVPELDTVICENGYPHAFVLREDAVGGCAKHVATWVKKFSEVVVEGKEEKAM</sequence>
<evidence type="ECO:0000313" key="11">
    <source>
        <dbReference type="Proteomes" id="UP000440578"/>
    </source>
</evidence>
<comment type="similarity">
    <text evidence="2">Belongs to the AB hydrolase superfamily. LDAH family.</text>
</comment>
<dbReference type="PANTHER" id="PTHR13390:SF0">
    <property type="entry name" value="LIPID DROPLET-ASSOCIATED HYDROLASE"/>
    <property type="match status" value="1"/>
</dbReference>
<dbReference type="EMBL" id="VIIS01000515">
    <property type="protein sequence ID" value="KAF0308075.1"/>
    <property type="molecule type" value="Genomic_DNA"/>
</dbReference>
<dbReference type="GO" id="GO:0005811">
    <property type="term" value="C:lipid droplet"/>
    <property type="evidence" value="ECO:0007669"/>
    <property type="project" value="UniProtKB-SubCell"/>
</dbReference>